<dbReference type="AlphaFoldDB" id="A0A1S6QKR2"/>
<organism evidence="8 9">
    <name type="scientific">Lentilactobacillus curieae</name>
    <dbReference type="NCBI Taxonomy" id="1138822"/>
    <lineage>
        <taxon>Bacteria</taxon>
        <taxon>Bacillati</taxon>
        <taxon>Bacillota</taxon>
        <taxon>Bacilli</taxon>
        <taxon>Lactobacillales</taxon>
        <taxon>Lactobacillaceae</taxon>
        <taxon>Lentilactobacillus</taxon>
    </lineage>
</organism>
<evidence type="ECO:0000313" key="8">
    <source>
        <dbReference type="EMBL" id="AQW22170.1"/>
    </source>
</evidence>
<keyword evidence="5 6" id="KW-0472">Membrane</keyword>
<feature type="transmembrane region" description="Helical" evidence="6">
    <location>
        <begin position="34"/>
        <end position="57"/>
    </location>
</feature>
<reference evidence="8 9" key="1">
    <citation type="journal article" date="2015" name="Genome Announc.">
        <title>Genome Sequence of Lactobacillus curieae CCTCC M 2011381T, a Novel Producer of Gamma-aminobutyric Acid.</title>
        <authorList>
            <person name="Wang Y."/>
            <person name="Wang Y."/>
            <person name="Lang C."/>
            <person name="Wei D."/>
            <person name="Xu P."/>
            <person name="Xie J."/>
        </authorList>
    </citation>
    <scope>NUCLEOTIDE SEQUENCE [LARGE SCALE GENOMIC DNA]</scope>
    <source>
        <strain evidence="8 9">CCTCC M 2011381</strain>
    </source>
</reference>
<dbReference type="Proteomes" id="UP000030361">
    <property type="component" value="Chromosome"/>
</dbReference>
<accession>A0A1S6QKR2</accession>
<dbReference type="eggNOG" id="COG1983">
    <property type="taxonomic scope" value="Bacteria"/>
</dbReference>
<gene>
    <name evidence="8" type="ORF">PL11_009660</name>
</gene>
<keyword evidence="2" id="KW-1003">Cell membrane</keyword>
<keyword evidence="4 6" id="KW-1133">Transmembrane helix</keyword>
<dbReference type="PANTHER" id="PTHR33885:SF3">
    <property type="entry name" value="PHAGE SHOCK PROTEIN C"/>
    <property type="match status" value="1"/>
</dbReference>
<evidence type="ECO:0000256" key="2">
    <source>
        <dbReference type="ARBA" id="ARBA00022475"/>
    </source>
</evidence>
<keyword evidence="3 6" id="KW-0812">Transmembrane</keyword>
<evidence type="ECO:0000313" key="9">
    <source>
        <dbReference type="Proteomes" id="UP000030361"/>
    </source>
</evidence>
<dbReference type="InterPro" id="IPR052027">
    <property type="entry name" value="PspC"/>
</dbReference>
<dbReference type="EMBL" id="CP018906">
    <property type="protein sequence ID" value="AQW22170.1"/>
    <property type="molecule type" value="Genomic_DNA"/>
</dbReference>
<evidence type="ECO:0000256" key="5">
    <source>
        <dbReference type="ARBA" id="ARBA00023136"/>
    </source>
</evidence>
<evidence type="ECO:0000259" key="7">
    <source>
        <dbReference type="Pfam" id="PF04024"/>
    </source>
</evidence>
<proteinExistence type="predicted"/>
<evidence type="ECO:0000256" key="1">
    <source>
        <dbReference type="ARBA" id="ARBA00004162"/>
    </source>
</evidence>
<dbReference type="Pfam" id="PF04024">
    <property type="entry name" value="PspC"/>
    <property type="match status" value="1"/>
</dbReference>
<dbReference type="RefSeq" id="WP_035166997.1">
    <property type="nucleotide sequence ID" value="NZ_CP018906.1"/>
</dbReference>
<name>A0A1S6QKR2_9LACO</name>
<comment type="subcellular location">
    <subcellularLocation>
        <location evidence="1">Cell membrane</location>
        <topology evidence="1">Single-pass membrane protein</topology>
    </subcellularLocation>
</comment>
<dbReference type="PANTHER" id="PTHR33885">
    <property type="entry name" value="PHAGE SHOCK PROTEIN C"/>
    <property type="match status" value="1"/>
</dbReference>
<dbReference type="OrthoDB" id="9815286at2"/>
<evidence type="ECO:0000256" key="6">
    <source>
        <dbReference type="SAM" id="Phobius"/>
    </source>
</evidence>
<protein>
    <submittedName>
        <fullName evidence="8">PspC domain-containing protein</fullName>
    </submittedName>
</protein>
<keyword evidence="9" id="KW-1185">Reference proteome</keyword>
<dbReference type="KEGG" id="lcu:PL11_009660"/>
<dbReference type="GO" id="GO:0005886">
    <property type="term" value="C:plasma membrane"/>
    <property type="evidence" value="ECO:0007669"/>
    <property type="project" value="UniProtKB-SubCell"/>
</dbReference>
<evidence type="ECO:0000256" key="3">
    <source>
        <dbReference type="ARBA" id="ARBA00022692"/>
    </source>
</evidence>
<evidence type="ECO:0000256" key="4">
    <source>
        <dbReference type="ARBA" id="ARBA00022989"/>
    </source>
</evidence>
<feature type="domain" description="Phage shock protein PspC N-terminal" evidence="7">
    <location>
        <begin position="6"/>
        <end position="59"/>
    </location>
</feature>
<sequence length="62" mass="7094">MKIDIHRSKDDKLLAGVIGGLSDHFEWNSTLVRVLFVILAITPMFPGIIIYLVLWILMKDPE</sequence>
<dbReference type="InterPro" id="IPR007168">
    <property type="entry name" value="Phageshock_PspC_N"/>
</dbReference>